<name>A0A914RMU4_PAREQ</name>
<proteinExistence type="predicted"/>
<dbReference type="AlphaFoldDB" id="A0A914RMU4"/>
<dbReference type="SMART" id="SM00368">
    <property type="entry name" value="LRR_RI"/>
    <property type="match status" value="2"/>
</dbReference>
<dbReference type="Gene3D" id="3.80.10.10">
    <property type="entry name" value="Ribonuclease Inhibitor"/>
    <property type="match status" value="1"/>
</dbReference>
<dbReference type="InterPro" id="IPR032675">
    <property type="entry name" value="LRR_dom_sf"/>
</dbReference>
<protein>
    <submittedName>
        <fullName evidence="2">Uncharacterized protein</fullName>
    </submittedName>
</protein>
<evidence type="ECO:0000313" key="2">
    <source>
        <dbReference type="WBParaSite" id="PEQ_0000320501-mRNA-1"/>
    </source>
</evidence>
<dbReference type="Proteomes" id="UP000887564">
    <property type="component" value="Unplaced"/>
</dbReference>
<organism evidence="1 2">
    <name type="scientific">Parascaris equorum</name>
    <name type="common">Equine roundworm</name>
    <dbReference type="NCBI Taxonomy" id="6256"/>
    <lineage>
        <taxon>Eukaryota</taxon>
        <taxon>Metazoa</taxon>
        <taxon>Ecdysozoa</taxon>
        <taxon>Nematoda</taxon>
        <taxon>Chromadorea</taxon>
        <taxon>Rhabditida</taxon>
        <taxon>Spirurina</taxon>
        <taxon>Ascaridomorpha</taxon>
        <taxon>Ascaridoidea</taxon>
        <taxon>Ascarididae</taxon>
        <taxon>Parascaris</taxon>
    </lineage>
</organism>
<accession>A0A914RMU4</accession>
<evidence type="ECO:0000313" key="1">
    <source>
        <dbReference type="Proteomes" id="UP000887564"/>
    </source>
</evidence>
<sequence>MIVGNSSIEMLDLRNNQLQDGGLRHICDALRNKETLEKSALSALVLWNNRLTSGSMDALANALVGSSSLFRLLFMKSSVGECAG</sequence>
<keyword evidence="1" id="KW-1185">Reference proteome</keyword>
<reference evidence="2" key="1">
    <citation type="submission" date="2022-11" db="UniProtKB">
        <authorList>
            <consortium name="WormBaseParasite"/>
        </authorList>
    </citation>
    <scope>IDENTIFICATION</scope>
</reference>
<dbReference type="WBParaSite" id="PEQ_0000320501-mRNA-1">
    <property type="protein sequence ID" value="PEQ_0000320501-mRNA-1"/>
    <property type="gene ID" value="PEQ_0000320501"/>
</dbReference>
<dbReference type="SUPFAM" id="SSF52047">
    <property type="entry name" value="RNI-like"/>
    <property type="match status" value="1"/>
</dbReference>